<accession>A0A5R9GKR3</accession>
<sequence length="79" mass="8033">MKKKTWLTALAIAVMSMGLLIGCSGEGGEPAMDAPAGDQPMEPGMTAPEATETPEATDAPEASEETTAPEAETLPEAAE</sequence>
<evidence type="ECO:0000313" key="4">
    <source>
        <dbReference type="Proteomes" id="UP000309676"/>
    </source>
</evidence>
<feature type="region of interest" description="Disordered" evidence="1">
    <location>
        <begin position="24"/>
        <end position="79"/>
    </location>
</feature>
<dbReference type="RefSeq" id="WP_138193981.1">
    <property type="nucleotide sequence ID" value="NZ_VCIW01000005.1"/>
</dbReference>
<gene>
    <name evidence="3" type="ORF">FE782_10140</name>
</gene>
<dbReference type="Proteomes" id="UP000309676">
    <property type="component" value="Unassembled WGS sequence"/>
</dbReference>
<protein>
    <submittedName>
        <fullName evidence="3">Uncharacterized protein</fullName>
    </submittedName>
</protein>
<dbReference type="EMBL" id="VCIW01000005">
    <property type="protein sequence ID" value="TLS52325.1"/>
    <property type="molecule type" value="Genomic_DNA"/>
</dbReference>
<keyword evidence="2" id="KW-0732">Signal</keyword>
<feature type="chain" id="PRO_5039479440" evidence="2">
    <location>
        <begin position="23"/>
        <end position="79"/>
    </location>
</feature>
<name>A0A5R9GKR3_9BACL</name>
<proteinExistence type="predicted"/>
<feature type="compositionally biased region" description="Low complexity" evidence="1">
    <location>
        <begin position="46"/>
        <end position="79"/>
    </location>
</feature>
<evidence type="ECO:0000256" key="2">
    <source>
        <dbReference type="SAM" id="SignalP"/>
    </source>
</evidence>
<dbReference type="AlphaFoldDB" id="A0A5R9GKR3"/>
<dbReference type="PROSITE" id="PS51257">
    <property type="entry name" value="PROKAR_LIPOPROTEIN"/>
    <property type="match status" value="1"/>
</dbReference>
<evidence type="ECO:0000313" key="3">
    <source>
        <dbReference type="EMBL" id="TLS52325.1"/>
    </source>
</evidence>
<evidence type="ECO:0000256" key="1">
    <source>
        <dbReference type="SAM" id="MobiDB-lite"/>
    </source>
</evidence>
<feature type="signal peptide" evidence="2">
    <location>
        <begin position="1"/>
        <end position="22"/>
    </location>
</feature>
<comment type="caution">
    <text evidence="3">The sequence shown here is derived from an EMBL/GenBank/DDBJ whole genome shotgun (WGS) entry which is preliminary data.</text>
</comment>
<reference evidence="3 4" key="1">
    <citation type="submission" date="2019-05" db="EMBL/GenBank/DDBJ databases">
        <authorList>
            <person name="Narsing Rao M.P."/>
            <person name="Li W.J."/>
        </authorList>
    </citation>
    <scope>NUCLEOTIDE SEQUENCE [LARGE SCALE GENOMIC DNA]</scope>
    <source>
        <strain evidence="3 4">SYSU_K30003</strain>
    </source>
</reference>
<keyword evidence="4" id="KW-1185">Reference proteome</keyword>
<organism evidence="3 4">
    <name type="scientific">Paenibacillus antri</name>
    <dbReference type="NCBI Taxonomy" id="2582848"/>
    <lineage>
        <taxon>Bacteria</taxon>
        <taxon>Bacillati</taxon>
        <taxon>Bacillota</taxon>
        <taxon>Bacilli</taxon>
        <taxon>Bacillales</taxon>
        <taxon>Paenibacillaceae</taxon>
        <taxon>Paenibacillus</taxon>
    </lineage>
</organism>